<organism evidence="1 2">
    <name type="scientific">Tetrahymena thermophila (strain SB210)</name>
    <dbReference type="NCBI Taxonomy" id="312017"/>
    <lineage>
        <taxon>Eukaryota</taxon>
        <taxon>Sar</taxon>
        <taxon>Alveolata</taxon>
        <taxon>Ciliophora</taxon>
        <taxon>Intramacronucleata</taxon>
        <taxon>Oligohymenophorea</taxon>
        <taxon>Hymenostomatida</taxon>
        <taxon>Tetrahymenina</taxon>
        <taxon>Tetrahymenidae</taxon>
        <taxon>Tetrahymena</taxon>
    </lineage>
</organism>
<dbReference type="RefSeq" id="XP_012653337.1">
    <property type="nucleotide sequence ID" value="XM_012797883.1"/>
</dbReference>
<accession>W7X484</accession>
<dbReference type="KEGG" id="tet:TTHERM_001194634"/>
<dbReference type="InParanoid" id="W7X484"/>
<evidence type="ECO:0000313" key="2">
    <source>
        <dbReference type="Proteomes" id="UP000009168"/>
    </source>
</evidence>
<reference evidence="2" key="1">
    <citation type="journal article" date="2006" name="PLoS Biol.">
        <title>Macronuclear genome sequence of the ciliate Tetrahymena thermophila, a model eukaryote.</title>
        <authorList>
            <person name="Eisen J.A."/>
            <person name="Coyne R.S."/>
            <person name="Wu M."/>
            <person name="Wu D."/>
            <person name="Thiagarajan M."/>
            <person name="Wortman J.R."/>
            <person name="Badger J.H."/>
            <person name="Ren Q."/>
            <person name="Amedeo P."/>
            <person name="Jones K.M."/>
            <person name="Tallon L.J."/>
            <person name="Delcher A.L."/>
            <person name="Salzberg S.L."/>
            <person name="Silva J.C."/>
            <person name="Haas B.J."/>
            <person name="Majoros W.H."/>
            <person name="Farzad M."/>
            <person name="Carlton J.M."/>
            <person name="Smith R.K. Jr."/>
            <person name="Garg J."/>
            <person name="Pearlman R.E."/>
            <person name="Karrer K.M."/>
            <person name="Sun L."/>
            <person name="Manning G."/>
            <person name="Elde N.C."/>
            <person name="Turkewitz A.P."/>
            <person name="Asai D.J."/>
            <person name="Wilkes D.E."/>
            <person name="Wang Y."/>
            <person name="Cai H."/>
            <person name="Collins K."/>
            <person name="Stewart B.A."/>
            <person name="Lee S.R."/>
            <person name="Wilamowska K."/>
            <person name="Weinberg Z."/>
            <person name="Ruzzo W.L."/>
            <person name="Wloga D."/>
            <person name="Gaertig J."/>
            <person name="Frankel J."/>
            <person name="Tsao C.-C."/>
            <person name="Gorovsky M.A."/>
            <person name="Keeling P.J."/>
            <person name="Waller R.F."/>
            <person name="Patron N.J."/>
            <person name="Cherry J.M."/>
            <person name="Stover N.A."/>
            <person name="Krieger C.J."/>
            <person name="del Toro C."/>
            <person name="Ryder H.F."/>
            <person name="Williamson S.C."/>
            <person name="Barbeau R.A."/>
            <person name="Hamilton E.P."/>
            <person name="Orias E."/>
        </authorList>
    </citation>
    <scope>NUCLEOTIDE SEQUENCE [LARGE SCALE GENOMIC DNA]</scope>
    <source>
        <strain evidence="2">SB210</strain>
    </source>
</reference>
<dbReference type="GeneID" id="24441894"/>
<sequence length="118" mass="14295">MHFIIKKYQISQIISTDIHNYFIISIFKIEKYEIEKLSLIISQSIIKNKNKKIFKLSCCYASLSFRFQQNLLYKNQKLKNIQINKQKNKQINKQLNKKLISKYKNKLIKKQKIIKEIK</sequence>
<dbReference type="AlphaFoldDB" id="W7X484"/>
<proteinExistence type="predicted"/>
<dbReference type="Proteomes" id="UP000009168">
    <property type="component" value="Unassembled WGS sequence"/>
</dbReference>
<dbReference type="EMBL" id="GG662677">
    <property type="protein sequence ID" value="EWS74125.1"/>
    <property type="molecule type" value="Genomic_DNA"/>
</dbReference>
<name>W7X484_TETTS</name>
<gene>
    <name evidence="1" type="ORF">TTHERM_001194634</name>
</gene>
<protein>
    <submittedName>
        <fullName evidence="1">Uncharacterized protein</fullName>
    </submittedName>
</protein>
<keyword evidence="2" id="KW-1185">Reference proteome</keyword>
<evidence type="ECO:0000313" key="1">
    <source>
        <dbReference type="EMBL" id="EWS74125.1"/>
    </source>
</evidence>